<dbReference type="Gramene" id="OE9A051316T1">
    <property type="protein sequence ID" value="OE9A051316C1"/>
    <property type="gene ID" value="OE9A051316"/>
</dbReference>
<keyword evidence="3" id="KW-1185">Reference proteome</keyword>
<gene>
    <name evidence="2" type="ORF">OLEA9_A051316</name>
</gene>
<proteinExistence type="predicted"/>
<dbReference type="AlphaFoldDB" id="A0A8S0PN41"/>
<accession>A0A8S0PN41</accession>
<organism evidence="2 3">
    <name type="scientific">Olea europaea subsp. europaea</name>
    <dbReference type="NCBI Taxonomy" id="158383"/>
    <lineage>
        <taxon>Eukaryota</taxon>
        <taxon>Viridiplantae</taxon>
        <taxon>Streptophyta</taxon>
        <taxon>Embryophyta</taxon>
        <taxon>Tracheophyta</taxon>
        <taxon>Spermatophyta</taxon>
        <taxon>Magnoliopsida</taxon>
        <taxon>eudicotyledons</taxon>
        <taxon>Gunneridae</taxon>
        <taxon>Pentapetalae</taxon>
        <taxon>asterids</taxon>
        <taxon>lamiids</taxon>
        <taxon>Lamiales</taxon>
        <taxon>Oleaceae</taxon>
        <taxon>Oleeae</taxon>
        <taxon>Olea</taxon>
    </lineage>
</organism>
<evidence type="ECO:0000256" key="1">
    <source>
        <dbReference type="SAM" id="MobiDB-lite"/>
    </source>
</evidence>
<comment type="caution">
    <text evidence="2">The sequence shown here is derived from an EMBL/GenBank/DDBJ whole genome shotgun (WGS) entry which is preliminary data.</text>
</comment>
<dbReference type="EMBL" id="CACTIH010000107">
    <property type="protein sequence ID" value="CAA2954143.1"/>
    <property type="molecule type" value="Genomic_DNA"/>
</dbReference>
<evidence type="ECO:0000313" key="3">
    <source>
        <dbReference type="Proteomes" id="UP000594638"/>
    </source>
</evidence>
<dbReference type="OrthoDB" id="784889at2759"/>
<dbReference type="Proteomes" id="UP000594638">
    <property type="component" value="Unassembled WGS sequence"/>
</dbReference>
<feature type="region of interest" description="Disordered" evidence="1">
    <location>
        <begin position="1"/>
        <end position="23"/>
    </location>
</feature>
<sequence>MPTVHLEKQQHLPSDSSGKFDTDISRKSNAAVANNLVSQSLNTNSGPNFLIPIPSTNFALIPLVKLSGGAIGNKHGDPQKQGSNGKVDTIHQAFSLSLVLMLLRLRKLTYRPWHKILQSFKCFMIRLSMGIRWHLLLKWCNNIRIR</sequence>
<evidence type="ECO:0000313" key="2">
    <source>
        <dbReference type="EMBL" id="CAA2954143.1"/>
    </source>
</evidence>
<protein>
    <submittedName>
        <fullName evidence="2">Uncharacterized protein</fullName>
    </submittedName>
</protein>
<name>A0A8S0PN41_OLEEU</name>
<feature type="compositionally biased region" description="Basic and acidic residues" evidence="1">
    <location>
        <begin position="1"/>
        <end position="10"/>
    </location>
</feature>
<reference evidence="2 3" key="1">
    <citation type="submission" date="2019-12" db="EMBL/GenBank/DDBJ databases">
        <authorList>
            <person name="Alioto T."/>
            <person name="Alioto T."/>
            <person name="Gomez Garrido J."/>
        </authorList>
    </citation>
    <scope>NUCLEOTIDE SEQUENCE [LARGE SCALE GENOMIC DNA]</scope>
</reference>